<dbReference type="Pfam" id="PF13561">
    <property type="entry name" value="adh_short_C2"/>
    <property type="match status" value="1"/>
</dbReference>
<protein>
    <recommendedName>
        <fullName evidence="5">NAD(P)-binding protein</fullName>
    </recommendedName>
</protein>
<dbReference type="EMBL" id="JANBOJ010000481">
    <property type="protein sequence ID" value="KAJ1719137.1"/>
    <property type="molecule type" value="Genomic_DNA"/>
</dbReference>
<dbReference type="PANTHER" id="PTHR24321">
    <property type="entry name" value="DEHYDROGENASES, SHORT CHAIN"/>
    <property type="match status" value="1"/>
</dbReference>
<evidence type="ECO:0000313" key="4">
    <source>
        <dbReference type="Proteomes" id="UP001149813"/>
    </source>
</evidence>
<organism evidence="3 4">
    <name type="scientific">Coemansia erecta</name>
    <dbReference type="NCBI Taxonomy" id="147472"/>
    <lineage>
        <taxon>Eukaryota</taxon>
        <taxon>Fungi</taxon>
        <taxon>Fungi incertae sedis</taxon>
        <taxon>Zoopagomycota</taxon>
        <taxon>Kickxellomycotina</taxon>
        <taxon>Kickxellomycetes</taxon>
        <taxon>Kickxellales</taxon>
        <taxon>Kickxellaceae</taxon>
        <taxon>Coemansia</taxon>
    </lineage>
</organism>
<evidence type="ECO:0000313" key="3">
    <source>
        <dbReference type="EMBL" id="KAJ1719137.1"/>
    </source>
</evidence>
<name>A0A9W7XUB2_9FUNG</name>
<dbReference type="Proteomes" id="UP001149813">
    <property type="component" value="Unassembled WGS sequence"/>
</dbReference>
<dbReference type="AlphaFoldDB" id="A0A9W7XUB2"/>
<evidence type="ECO:0000256" key="1">
    <source>
        <dbReference type="ARBA" id="ARBA00006484"/>
    </source>
</evidence>
<proteinExistence type="inferred from homology"/>
<dbReference type="PANTHER" id="PTHR24321:SF8">
    <property type="entry name" value="ESTRADIOL 17-BETA-DEHYDROGENASE 8-RELATED"/>
    <property type="match status" value="1"/>
</dbReference>
<sequence length="273" mass="29410">MVSDFLNLAGVHVFVTGASGGVGIATSRAFLEQGAKVTLHYNRSDTTLQPLVTEYPNTSYTIHARVDDEKEITKAFEEAVAKLGPIQVLIVNHGIWPAENVAIKDMDLERWNLTLSVNLTGSFLVIREYMQQLVRYKVTENVAVVLVGSVTGKLGQGNHADYATTKAAMEGGLMMSLKNEIVQICPHGRVNTVAPGFIRTAMVAEALSDPEFLQRALATTPLNKISEPEDVASSILFLASERASGNITGHVLDVNGGLQGRVVNPVTVLPSQN</sequence>
<dbReference type="CDD" id="cd05233">
    <property type="entry name" value="SDR_c"/>
    <property type="match status" value="1"/>
</dbReference>
<dbReference type="InterPro" id="IPR036291">
    <property type="entry name" value="NAD(P)-bd_dom_sf"/>
</dbReference>
<reference evidence="3" key="1">
    <citation type="submission" date="2022-07" db="EMBL/GenBank/DDBJ databases">
        <title>Phylogenomic reconstructions and comparative analyses of Kickxellomycotina fungi.</title>
        <authorList>
            <person name="Reynolds N.K."/>
            <person name="Stajich J.E."/>
            <person name="Barry K."/>
            <person name="Grigoriev I.V."/>
            <person name="Crous P."/>
            <person name="Smith M.E."/>
        </authorList>
    </citation>
    <scope>NUCLEOTIDE SEQUENCE</scope>
    <source>
        <strain evidence="3">NBRC 32514</strain>
    </source>
</reference>
<evidence type="ECO:0008006" key="5">
    <source>
        <dbReference type="Google" id="ProtNLM"/>
    </source>
</evidence>
<dbReference type="GO" id="GO:0016491">
    <property type="term" value="F:oxidoreductase activity"/>
    <property type="evidence" value="ECO:0007669"/>
    <property type="project" value="UniProtKB-KW"/>
</dbReference>
<dbReference type="InterPro" id="IPR002347">
    <property type="entry name" value="SDR_fam"/>
</dbReference>
<dbReference type="SUPFAM" id="SSF51735">
    <property type="entry name" value="NAD(P)-binding Rossmann-fold domains"/>
    <property type="match status" value="1"/>
</dbReference>
<dbReference type="PRINTS" id="PR00081">
    <property type="entry name" value="GDHRDH"/>
</dbReference>
<dbReference type="Gene3D" id="3.40.50.720">
    <property type="entry name" value="NAD(P)-binding Rossmann-like Domain"/>
    <property type="match status" value="1"/>
</dbReference>
<keyword evidence="4" id="KW-1185">Reference proteome</keyword>
<dbReference type="OrthoDB" id="1669814at2759"/>
<accession>A0A9W7XUB2</accession>
<keyword evidence="2" id="KW-0560">Oxidoreductase</keyword>
<comment type="similarity">
    <text evidence="1">Belongs to the short-chain dehydrogenases/reductases (SDR) family.</text>
</comment>
<gene>
    <name evidence="3" type="ORF">LPJ53_006045</name>
</gene>
<evidence type="ECO:0000256" key="2">
    <source>
        <dbReference type="ARBA" id="ARBA00023002"/>
    </source>
</evidence>
<comment type="caution">
    <text evidence="3">The sequence shown here is derived from an EMBL/GenBank/DDBJ whole genome shotgun (WGS) entry which is preliminary data.</text>
</comment>